<evidence type="ECO:0000313" key="2">
    <source>
        <dbReference type="EMBL" id="ACN34080.1"/>
    </source>
</evidence>
<dbReference type="EMBL" id="BT067183">
    <property type="protein sequence ID" value="ACN34080.1"/>
    <property type="molecule type" value="mRNA"/>
</dbReference>
<name>C0PFW4_MAIZE</name>
<dbReference type="AlphaFoldDB" id="C0PFW4"/>
<keyword evidence="1" id="KW-0812">Transmembrane</keyword>
<accession>C0PFW4</accession>
<evidence type="ECO:0000256" key="1">
    <source>
        <dbReference type="SAM" id="Phobius"/>
    </source>
</evidence>
<organism evidence="2">
    <name type="scientific">Zea mays</name>
    <name type="common">Maize</name>
    <dbReference type="NCBI Taxonomy" id="4577"/>
    <lineage>
        <taxon>Eukaryota</taxon>
        <taxon>Viridiplantae</taxon>
        <taxon>Streptophyta</taxon>
        <taxon>Embryophyta</taxon>
        <taxon>Tracheophyta</taxon>
        <taxon>Spermatophyta</taxon>
        <taxon>Magnoliopsida</taxon>
        <taxon>Liliopsida</taxon>
        <taxon>Poales</taxon>
        <taxon>Poaceae</taxon>
        <taxon>PACMAD clade</taxon>
        <taxon>Panicoideae</taxon>
        <taxon>Andropogonodae</taxon>
        <taxon>Andropogoneae</taxon>
        <taxon>Tripsacinae</taxon>
        <taxon>Zea</taxon>
    </lineage>
</organism>
<feature type="transmembrane region" description="Helical" evidence="1">
    <location>
        <begin position="31"/>
        <end position="48"/>
    </location>
</feature>
<protein>
    <submittedName>
        <fullName evidence="2">Uncharacterized protein</fullName>
    </submittedName>
</protein>
<proteinExistence type="evidence at transcript level"/>
<keyword evidence="1" id="KW-0472">Membrane</keyword>
<sequence length="80" mass="9149">MKVLCQNLGNNHLLPNIIPNLVPDLSSETKIMKTFLGLGLLIVLQEIFACHHHILFLIVCQEMLMMWASARVIILNRKLE</sequence>
<keyword evidence="1" id="KW-1133">Transmembrane helix</keyword>
<reference evidence="2" key="1">
    <citation type="journal article" date="2009" name="PLoS Genet.">
        <title>Sequencing, mapping, and analysis of 27,455 maize full-length cDNAs.</title>
        <authorList>
            <person name="Soderlund C."/>
            <person name="Descour A."/>
            <person name="Kudrna D."/>
            <person name="Bomhoff M."/>
            <person name="Boyd L."/>
            <person name="Currie J."/>
            <person name="Angelova A."/>
            <person name="Collura K."/>
            <person name="Wissotski M."/>
            <person name="Ashley E."/>
            <person name="Morrow D."/>
            <person name="Fernandes J."/>
            <person name="Walbot V."/>
            <person name="Yu Y."/>
        </authorList>
    </citation>
    <scope>NUCLEOTIDE SEQUENCE</scope>
    <source>
        <strain evidence="2">B73</strain>
    </source>
</reference>